<dbReference type="STRING" id="697581.TCARB_0727"/>
<dbReference type="AlphaFoldDB" id="A0A3G1A8M8"/>
<dbReference type="EMBL" id="CP007493">
    <property type="protein sequence ID" value="AJB41781.1"/>
    <property type="molecule type" value="Genomic_DNA"/>
</dbReference>
<dbReference type="Proteomes" id="UP000266720">
    <property type="component" value="Chromosome"/>
</dbReference>
<accession>A0A3G1A8M8</accession>
<dbReference type="GO" id="GO:0016779">
    <property type="term" value="F:nucleotidyltransferase activity"/>
    <property type="evidence" value="ECO:0007669"/>
    <property type="project" value="InterPro"/>
</dbReference>
<gene>
    <name evidence="2" type="ORF">TCARB_0727</name>
</gene>
<evidence type="ECO:0000313" key="3">
    <source>
        <dbReference type="Proteomes" id="UP000266720"/>
    </source>
</evidence>
<dbReference type="KEGG" id="tcb:TCARB_0727"/>
<dbReference type="RefSeq" id="WP_052886716.1">
    <property type="nucleotide sequence ID" value="NZ_CP007493.1"/>
</dbReference>
<sequence>MSSQEIETIAKKLVDKFRLYGIVLFGSRARGDYKPWSDYDLLIVGDFQEPYLKRLDKVFEALKDTSLPVEPHPYTLGEALEMLKKGNPLIVAALSEGIELYITPEFELLKNTYMDLVKRGLKRTKISVIVPSEEQQ</sequence>
<dbReference type="GeneID" id="25406167"/>
<name>A0A3G1A8M8_9CREN</name>
<dbReference type="InterPro" id="IPR052548">
    <property type="entry name" value="Type_VII_TA_antitoxin"/>
</dbReference>
<evidence type="ECO:0000313" key="2">
    <source>
        <dbReference type="EMBL" id="AJB41781.1"/>
    </source>
</evidence>
<dbReference type="InterPro" id="IPR002934">
    <property type="entry name" value="Polymerase_NTP_transf_dom"/>
</dbReference>
<dbReference type="Pfam" id="PF01909">
    <property type="entry name" value="NTP_transf_2"/>
    <property type="match status" value="1"/>
</dbReference>
<dbReference type="InterPro" id="IPR043519">
    <property type="entry name" value="NT_sf"/>
</dbReference>
<organism evidence="2 3">
    <name type="scientific">Thermofilum adornatum 1505</name>
    <dbReference type="NCBI Taxonomy" id="697581"/>
    <lineage>
        <taxon>Archaea</taxon>
        <taxon>Thermoproteota</taxon>
        <taxon>Thermoprotei</taxon>
        <taxon>Thermofilales</taxon>
        <taxon>Thermofilaceae</taxon>
        <taxon>Thermofilum</taxon>
    </lineage>
</organism>
<evidence type="ECO:0000259" key="1">
    <source>
        <dbReference type="Pfam" id="PF01909"/>
    </source>
</evidence>
<dbReference type="SUPFAM" id="SSF81301">
    <property type="entry name" value="Nucleotidyltransferase"/>
    <property type="match status" value="1"/>
</dbReference>
<proteinExistence type="predicted"/>
<reference evidence="3" key="1">
    <citation type="book" date="2010" name="EXTREMOPHILES" publisher="0:0-0">
        <title>Complete genome sequences of ten hyperthermophilic archaea reveal their metabolic capabilities and possible ecological roles.</title>
        <editorList>
            <person name="?"/>
        </editorList>
        <authorList>
            <person name="Ravin N.V."/>
            <person name="Mardanov A.V."/>
            <person name="Bonch-Osmolovskaya E.A."/>
            <person name="Skryabin K.G."/>
        </authorList>
    </citation>
    <scope>NUCLEOTIDE SEQUENCE [LARGE SCALE GENOMIC DNA]</scope>
    <source>
        <strain evidence="3">1505</strain>
    </source>
</reference>
<dbReference type="PANTHER" id="PTHR33933">
    <property type="entry name" value="NUCLEOTIDYLTRANSFERASE"/>
    <property type="match status" value="1"/>
</dbReference>
<dbReference type="Gene3D" id="3.30.460.10">
    <property type="entry name" value="Beta Polymerase, domain 2"/>
    <property type="match status" value="1"/>
</dbReference>
<protein>
    <recommendedName>
        <fullName evidence="1">Polymerase nucleotidyl transferase domain-containing protein</fullName>
    </recommendedName>
</protein>
<dbReference type="CDD" id="cd05403">
    <property type="entry name" value="NT_KNTase_like"/>
    <property type="match status" value="1"/>
</dbReference>
<dbReference type="PANTHER" id="PTHR33933:SF1">
    <property type="entry name" value="PROTEIN ADENYLYLTRANSFERASE MNTA-RELATED"/>
    <property type="match status" value="1"/>
</dbReference>
<feature type="domain" description="Polymerase nucleotidyl transferase" evidence="1">
    <location>
        <begin position="6"/>
        <end position="66"/>
    </location>
</feature>